<evidence type="ECO:0000256" key="2">
    <source>
        <dbReference type="SAM" id="MobiDB-lite"/>
    </source>
</evidence>
<feature type="region of interest" description="Disordered" evidence="2">
    <location>
        <begin position="722"/>
        <end position="744"/>
    </location>
</feature>
<protein>
    <submittedName>
        <fullName evidence="3">Coiled-coil-containing protein</fullName>
    </submittedName>
</protein>
<evidence type="ECO:0000313" key="3">
    <source>
        <dbReference type="EMBL" id="STX38652.1"/>
    </source>
</evidence>
<feature type="region of interest" description="Disordered" evidence="2">
    <location>
        <begin position="770"/>
        <end position="792"/>
    </location>
</feature>
<feature type="region of interest" description="Disordered" evidence="2">
    <location>
        <begin position="229"/>
        <end position="276"/>
    </location>
</feature>
<organism evidence="3 4">
    <name type="scientific">Legionella feeleii</name>
    <dbReference type="NCBI Taxonomy" id="453"/>
    <lineage>
        <taxon>Bacteria</taxon>
        <taxon>Pseudomonadati</taxon>
        <taxon>Pseudomonadota</taxon>
        <taxon>Gammaproteobacteria</taxon>
        <taxon>Legionellales</taxon>
        <taxon>Legionellaceae</taxon>
        <taxon>Legionella</taxon>
    </lineage>
</organism>
<feature type="coiled-coil region" evidence="1">
    <location>
        <begin position="656"/>
        <end position="715"/>
    </location>
</feature>
<dbReference type="AlphaFoldDB" id="A0A378IUR6"/>
<dbReference type="EMBL" id="UGNY01000001">
    <property type="protein sequence ID" value="STX38652.1"/>
    <property type="molecule type" value="Genomic_DNA"/>
</dbReference>
<accession>A0A378IUR6</accession>
<evidence type="ECO:0000256" key="1">
    <source>
        <dbReference type="SAM" id="Coils"/>
    </source>
</evidence>
<evidence type="ECO:0000313" key="4">
    <source>
        <dbReference type="Proteomes" id="UP000254033"/>
    </source>
</evidence>
<feature type="compositionally biased region" description="Polar residues" evidence="2">
    <location>
        <begin position="771"/>
        <end position="792"/>
    </location>
</feature>
<gene>
    <name evidence="3" type="primary">legC4</name>
    <name evidence="3" type="ORF">NCTC11978_01839</name>
</gene>
<dbReference type="Proteomes" id="UP000254033">
    <property type="component" value="Unassembled WGS sequence"/>
</dbReference>
<proteinExistence type="predicted"/>
<keyword evidence="1" id="KW-0175">Coiled coil</keyword>
<sequence length="792" mass="90389">MAKNVLFNFVDLYLATSEASLPNCQSVKLDSTKEGRLYYRFELEHTHPVVLQDDEYILLDHHVSVYETENQANPFLSQYHYTAYFKGPDGTRYQLHVYYNDQNEMTVKPVFSIQNETDNSFIPLESEQLNEDFVNLARVYAKPLIKNIRKQLTDTVKALATQYSEWDREASLLSTSIAHNHENYLATLRECAEIAKRLALLVRHDHYQSIYRFTQRMITVVTERYKPLETATEKPSSPLVEGEKTSKQTVSHSGEVKPLAPRKKRPSKKEQISVNPSPFDKFDKKVERIATEFNKLAKESDEIYATKLADLLARINELSLTLEDSKTLVSLDSLTKLKNLQQQVQNEGEKLFTRLVIKGEFKVAEQMPSFYYLLDNYLDMALETGNHQLLDFILKHGDININNQEVTLQGSVYPSAVHCCLGSDIRENRMADCLSVLIRHGASLFGSDESGLPIAHTILSTHNHPLKKALTANRDKTIDSIAFYKQLISTLELYLAEQPSSSTDTSIVKAIEYYQTNIERLQRIEPPTNSSERKLKSQLDAFTDKHDTEVMERIRQDKEVIALQKKVQKAANDFHKKLDYRQRMAFAKASSQNLSNVDKALEYFGVKFDDFDELKQLTMEFLQHSLALIAKQSELAELQKKICGFPLKSGKAPSSYRRMLNQQKLLLDEIAEMENKYAVKDIEEIKKLDVDIQNLTALSNQLNKITESLKSLRQLASLVPSDLNFTSEPDTDEREVSDQGVQEENLSGTSNVNTIYNMFAPLLSVGRETDTANGLTQRDRSFASNAKGQRPG</sequence>
<dbReference type="RefSeq" id="WP_115175352.1">
    <property type="nucleotide sequence ID" value="NZ_UGNY01000001.1"/>
</dbReference>
<reference evidence="3 4" key="1">
    <citation type="submission" date="2018-06" db="EMBL/GenBank/DDBJ databases">
        <authorList>
            <consortium name="Pathogen Informatics"/>
            <person name="Doyle S."/>
        </authorList>
    </citation>
    <scope>NUCLEOTIDE SEQUENCE [LARGE SCALE GENOMIC DNA]</scope>
    <source>
        <strain evidence="3 4">NCTC11978</strain>
    </source>
</reference>
<name>A0A378IUR6_9GAMM</name>